<dbReference type="InterPro" id="IPR037518">
    <property type="entry name" value="MPN"/>
</dbReference>
<evidence type="ECO:0000256" key="5">
    <source>
        <dbReference type="ARBA" id="ARBA00023049"/>
    </source>
</evidence>
<dbReference type="InterPro" id="IPR020891">
    <property type="entry name" value="UPF0758_CS"/>
</dbReference>
<dbReference type="GO" id="GO:0006508">
    <property type="term" value="P:proteolysis"/>
    <property type="evidence" value="ECO:0007669"/>
    <property type="project" value="UniProtKB-KW"/>
</dbReference>
<dbReference type="PANTHER" id="PTHR30471">
    <property type="entry name" value="DNA REPAIR PROTEIN RADC"/>
    <property type="match status" value="1"/>
</dbReference>
<evidence type="ECO:0000256" key="6">
    <source>
        <dbReference type="RuleBase" id="RU003797"/>
    </source>
</evidence>
<dbReference type="NCBIfam" id="NF000642">
    <property type="entry name" value="PRK00024.1"/>
    <property type="match status" value="1"/>
</dbReference>
<keyword evidence="4" id="KW-0862">Zinc</keyword>
<keyword evidence="3" id="KW-0378">Hydrolase</keyword>
<dbReference type="GO" id="GO:0046872">
    <property type="term" value="F:metal ion binding"/>
    <property type="evidence" value="ECO:0007669"/>
    <property type="project" value="UniProtKB-KW"/>
</dbReference>
<dbReference type="Gene3D" id="3.40.140.10">
    <property type="entry name" value="Cytidine Deaminase, domain 2"/>
    <property type="match status" value="1"/>
</dbReference>
<evidence type="ECO:0000256" key="2">
    <source>
        <dbReference type="ARBA" id="ARBA00022723"/>
    </source>
</evidence>
<organism evidence="8 9">
    <name type="scientific">Leeia aquatica</name>
    <dbReference type="NCBI Taxonomy" id="2725557"/>
    <lineage>
        <taxon>Bacteria</taxon>
        <taxon>Pseudomonadati</taxon>
        <taxon>Pseudomonadota</taxon>
        <taxon>Betaproteobacteria</taxon>
        <taxon>Neisseriales</taxon>
        <taxon>Leeiaceae</taxon>
        <taxon>Leeia</taxon>
    </lineage>
</organism>
<dbReference type="Proteomes" id="UP000587991">
    <property type="component" value="Unassembled WGS sequence"/>
</dbReference>
<dbReference type="PROSITE" id="PS01302">
    <property type="entry name" value="UPF0758"/>
    <property type="match status" value="1"/>
</dbReference>
<dbReference type="SUPFAM" id="SSF47781">
    <property type="entry name" value="RuvA domain 2-like"/>
    <property type="match status" value="1"/>
</dbReference>
<feature type="domain" description="MPN" evidence="7">
    <location>
        <begin position="102"/>
        <end position="224"/>
    </location>
</feature>
<dbReference type="Pfam" id="PF20582">
    <property type="entry name" value="UPF0758_N"/>
    <property type="match status" value="1"/>
</dbReference>
<protein>
    <submittedName>
        <fullName evidence="8">DNA repair protein RadC</fullName>
    </submittedName>
</protein>
<proteinExistence type="inferred from homology"/>
<dbReference type="GO" id="GO:0008237">
    <property type="term" value="F:metallopeptidase activity"/>
    <property type="evidence" value="ECO:0007669"/>
    <property type="project" value="UniProtKB-KW"/>
</dbReference>
<keyword evidence="5" id="KW-0482">Metalloprotease</keyword>
<dbReference type="InterPro" id="IPR046778">
    <property type="entry name" value="UPF0758_N"/>
</dbReference>
<keyword evidence="9" id="KW-1185">Reference proteome</keyword>
<evidence type="ECO:0000256" key="1">
    <source>
        <dbReference type="ARBA" id="ARBA00022670"/>
    </source>
</evidence>
<evidence type="ECO:0000256" key="4">
    <source>
        <dbReference type="ARBA" id="ARBA00022833"/>
    </source>
</evidence>
<comment type="caution">
    <text evidence="8">The sequence shown here is derived from an EMBL/GenBank/DDBJ whole genome shotgun (WGS) entry which is preliminary data.</text>
</comment>
<dbReference type="Gene3D" id="1.10.150.20">
    <property type="entry name" value="5' to 3' exonuclease, C-terminal subdomain"/>
    <property type="match status" value="1"/>
</dbReference>
<evidence type="ECO:0000313" key="9">
    <source>
        <dbReference type="Proteomes" id="UP000587991"/>
    </source>
</evidence>
<dbReference type="RefSeq" id="WP_168877430.1">
    <property type="nucleotide sequence ID" value="NZ_JABAIM010000002.1"/>
</dbReference>
<dbReference type="InterPro" id="IPR010994">
    <property type="entry name" value="RuvA_2-like"/>
</dbReference>
<keyword evidence="2" id="KW-0479">Metal-binding</keyword>
<dbReference type="AlphaFoldDB" id="A0A847SET1"/>
<dbReference type="EMBL" id="JABAIM010000002">
    <property type="protein sequence ID" value="NLR75789.1"/>
    <property type="molecule type" value="Genomic_DNA"/>
</dbReference>
<comment type="similarity">
    <text evidence="6">Belongs to the UPF0758 family.</text>
</comment>
<reference evidence="8 9" key="1">
    <citation type="submission" date="2020-04" db="EMBL/GenBank/DDBJ databases">
        <title>Draft genome of Leeia sp. IMCC25680.</title>
        <authorList>
            <person name="Song J."/>
            <person name="Cho J.-C."/>
        </authorList>
    </citation>
    <scope>NUCLEOTIDE SEQUENCE [LARGE SCALE GENOMIC DNA]</scope>
    <source>
        <strain evidence="8 9">IMCC25680</strain>
    </source>
</reference>
<evidence type="ECO:0000313" key="8">
    <source>
        <dbReference type="EMBL" id="NLR75789.1"/>
    </source>
</evidence>
<keyword evidence="1" id="KW-0645">Protease</keyword>
<dbReference type="NCBIfam" id="TIGR00608">
    <property type="entry name" value="radc"/>
    <property type="match status" value="1"/>
</dbReference>
<sequence length="239" mass="26283">MRITDWPADERPREKLLQRGAESLSDAELLAIFLRVGVTGVSAVDLARQLLQRFGSLNALFAASQDEVSSVRGLGAAKYAQLQAVLEMARRALLEDMQQQPVLGSVKTVKQYLGLRLGRLPREVVLGLFLDSQHRLIQSAELARGTLDQCVIYPREVAQQALACHAASLILAHNHPSGRPDASPADHQLTRKLQRALHLLDIRLLDHVIVAGNQSLSFAEQGWLLSNDTLHSEENARGA</sequence>
<dbReference type="Pfam" id="PF04002">
    <property type="entry name" value="RadC"/>
    <property type="match status" value="1"/>
</dbReference>
<dbReference type="InterPro" id="IPR001405">
    <property type="entry name" value="UPF0758"/>
</dbReference>
<name>A0A847SET1_9NEIS</name>
<dbReference type="PROSITE" id="PS50249">
    <property type="entry name" value="MPN"/>
    <property type="match status" value="1"/>
</dbReference>
<dbReference type="CDD" id="cd08071">
    <property type="entry name" value="MPN_DUF2466"/>
    <property type="match status" value="1"/>
</dbReference>
<evidence type="ECO:0000256" key="3">
    <source>
        <dbReference type="ARBA" id="ARBA00022801"/>
    </source>
</evidence>
<dbReference type="PANTHER" id="PTHR30471:SF3">
    <property type="entry name" value="UPF0758 PROTEIN YEES-RELATED"/>
    <property type="match status" value="1"/>
</dbReference>
<accession>A0A847SET1</accession>
<dbReference type="InterPro" id="IPR025657">
    <property type="entry name" value="RadC_JAB"/>
</dbReference>
<gene>
    <name evidence="8" type="primary">radC</name>
    <name evidence="8" type="ORF">HF682_11505</name>
</gene>
<evidence type="ECO:0000259" key="7">
    <source>
        <dbReference type="PROSITE" id="PS50249"/>
    </source>
</evidence>